<dbReference type="Proteomes" id="UP000308730">
    <property type="component" value="Unassembled WGS sequence"/>
</dbReference>
<dbReference type="PANTHER" id="PTHR28124:SF1">
    <property type="entry name" value="DNA REPLICATION REGULATOR SLD2"/>
    <property type="match status" value="1"/>
</dbReference>
<keyword evidence="4 7" id="KW-0235">DNA replication</keyword>
<feature type="compositionally biased region" description="Basic and acidic residues" evidence="8">
    <location>
        <begin position="351"/>
        <end position="365"/>
    </location>
</feature>
<keyword evidence="10" id="KW-1185">Reference proteome</keyword>
<dbReference type="OrthoDB" id="8775810at2759"/>
<comment type="caution">
    <text evidence="9">The sequence shown here is derived from an EMBL/GenBank/DDBJ whole genome shotgun (WGS) entry which is preliminary data.</text>
</comment>
<feature type="compositionally biased region" description="Pro residues" evidence="8">
    <location>
        <begin position="127"/>
        <end position="137"/>
    </location>
</feature>
<feature type="compositionally biased region" description="Acidic residues" evidence="8">
    <location>
        <begin position="200"/>
        <end position="219"/>
    </location>
</feature>
<dbReference type="GO" id="GO:0000727">
    <property type="term" value="P:double-strand break repair via break-induced replication"/>
    <property type="evidence" value="ECO:0007669"/>
    <property type="project" value="TreeGrafter"/>
</dbReference>
<dbReference type="PANTHER" id="PTHR28124">
    <property type="entry name" value="DNA REPLICATION REGULATOR SLD2"/>
    <property type="match status" value="1"/>
</dbReference>
<evidence type="ECO:0000256" key="8">
    <source>
        <dbReference type="SAM" id="MobiDB-lite"/>
    </source>
</evidence>
<reference evidence="9 10" key="1">
    <citation type="submission" date="2019-02" db="EMBL/GenBank/DDBJ databases">
        <title>Genome sequencing of the rare red list fungi Antrodiella citrinella (Flaviporus citrinellus).</title>
        <authorList>
            <person name="Buettner E."/>
            <person name="Kellner H."/>
        </authorList>
    </citation>
    <scope>NUCLEOTIDE SEQUENCE [LARGE SCALE GENOMIC DNA]</scope>
    <source>
        <strain evidence="9 10">DSM 108506</strain>
    </source>
</reference>
<accession>A0A4S4MQP6</accession>
<dbReference type="FunFam" id="1.10.10.1460:FF:000001">
    <property type="entry name" value="DNA replication regulator Sld2"/>
    <property type="match status" value="1"/>
</dbReference>
<protein>
    <recommendedName>
        <fullName evidence="3 7">DNA replication regulator SLD2</fullName>
    </recommendedName>
</protein>
<evidence type="ECO:0000256" key="1">
    <source>
        <dbReference type="ARBA" id="ARBA00004123"/>
    </source>
</evidence>
<feature type="compositionally biased region" description="Low complexity" evidence="8">
    <location>
        <begin position="138"/>
        <end position="153"/>
    </location>
</feature>
<feature type="region of interest" description="Disordered" evidence="8">
    <location>
        <begin position="50"/>
        <end position="284"/>
    </location>
</feature>
<comment type="subcellular location">
    <subcellularLocation>
        <location evidence="1 7">Nucleus</location>
    </subcellularLocation>
</comment>
<dbReference type="InterPro" id="IPR021110">
    <property type="entry name" value="DNA_rep_checkpnt_protein"/>
</dbReference>
<organism evidence="9 10">
    <name type="scientific">Antrodiella citrinella</name>
    <dbReference type="NCBI Taxonomy" id="2447956"/>
    <lineage>
        <taxon>Eukaryota</taxon>
        <taxon>Fungi</taxon>
        <taxon>Dikarya</taxon>
        <taxon>Basidiomycota</taxon>
        <taxon>Agaricomycotina</taxon>
        <taxon>Agaricomycetes</taxon>
        <taxon>Polyporales</taxon>
        <taxon>Steccherinaceae</taxon>
        <taxon>Antrodiella</taxon>
    </lineage>
</organism>
<comment type="similarity">
    <text evidence="2 7">Belongs to the SLD2 family.</text>
</comment>
<keyword evidence="5 7" id="KW-0539">Nucleus</keyword>
<keyword evidence="6 7" id="KW-0131">Cell cycle</keyword>
<comment type="function">
    <text evidence="7">Has a role in the initiation of DNA replication. Required at S-phase checkpoint.</text>
</comment>
<dbReference type="Pfam" id="PF11719">
    <property type="entry name" value="Drc1-Sld2"/>
    <property type="match status" value="1"/>
</dbReference>
<name>A0A4S4MQP6_9APHY</name>
<dbReference type="Gene3D" id="1.10.10.1460">
    <property type="match status" value="1"/>
</dbReference>
<dbReference type="GO" id="GO:0031261">
    <property type="term" value="C:DNA replication preinitiation complex"/>
    <property type="evidence" value="ECO:0007669"/>
    <property type="project" value="TreeGrafter"/>
</dbReference>
<dbReference type="InterPro" id="IPR040203">
    <property type="entry name" value="Sld2"/>
</dbReference>
<feature type="region of interest" description="Disordered" evidence="8">
    <location>
        <begin position="507"/>
        <end position="532"/>
    </location>
</feature>
<feature type="region of interest" description="Disordered" evidence="8">
    <location>
        <begin position="299"/>
        <end position="450"/>
    </location>
</feature>
<proteinExistence type="inferred from homology"/>
<evidence type="ECO:0000256" key="7">
    <source>
        <dbReference type="RuleBase" id="RU367067"/>
    </source>
</evidence>
<evidence type="ECO:0000256" key="2">
    <source>
        <dbReference type="ARBA" id="ARBA00007276"/>
    </source>
</evidence>
<dbReference type="GO" id="GO:0006270">
    <property type="term" value="P:DNA replication initiation"/>
    <property type="evidence" value="ECO:0007669"/>
    <property type="project" value="UniProtKB-UniRule"/>
</dbReference>
<dbReference type="EMBL" id="SGPM01000188">
    <property type="protein sequence ID" value="THH28299.1"/>
    <property type="molecule type" value="Genomic_DNA"/>
</dbReference>
<evidence type="ECO:0000313" key="9">
    <source>
        <dbReference type="EMBL" id="THH28299.1"/>
    </source>
</evidence>
<sequence length="532" mass="58197">MSDLAAVRAQIKAWEYAFKADNGHEPSVQDIKNQPAIAEKYKLYKKLNKAKQAGSSSSILPKSRAVKTAVPVITSNPFSPVKNKGTRRAYSPSSPSHPPPLPQLSFANPFATPSKSKSQPRVRPRSSPSPDPFPPLPSLLEHAAPSASSHRPSGTPRNAVSRARKRLRGEPVSPSPVKEKRARLLHQSTLPFGKHSTLNDSDDNEDAGAVEEDADEPFIDDSPVKPSTGAKAYTPLFEETTRNNDIAKRSLARSQSKLTTEVSFTTARSKSRALSPTSEDEDADWLQQGKIKALDIAIRAPKGSTSLSRAASSLFSGRTLSAKRPTPPTETLASPEEVNVSLLLPPSPPPKDSKSTHPKYIEKSRAKGKGKATANSRKKAKQADEMVGDERESDSPEDEDVQVVTRKRGPTHPSQEDDGFTLDEWDPRPSRQSARENASPTPDRSGKVEVNLPEELQRVLDISTDDSNVRHTAEENLVKELLYRSRVMQYDVRKGGDVWDVGEEEASDVRGAVAGDEDEWEGEPVPWEVGEL</sequence>
<feature type="compositionally biased region" description="Polar residues" evidence="8">
    <location>
        <begin position="303"/>
        <end position="319"/>
    </location>
</feature>
<dbReference type="GO" id="GO:1902977">
    <property type="term" value="P:mitotic DNA replication preinitiation complex assembly"/>
    <property type="evidence" value="ECO:0007669"/>
    <property type="project" value="TreeGrafter"/>
</dbReference>
<feature type="compositionally biased region" description="Basic and acidic residues" evidence="8">
    <location>
        <begin position="239"/>
        <end position="248"/>
    </location>
</feature>
<dbReference type="AlphaFoldDB" id="A0A4S4MQP6"/>
<evidence type="ECO:0000256" key="5">
    <source>
        <dbReference type="ARBA" id="ARBA00023242"/>
    </source>
</evidence>
<evidence type="ECO:0000313" key="10">
    <source>
        <dbReference type="Proteomes" id="UP000308730"/>
    </source>
</evidence>
<feature type="compositionally biased region" description="Basic and acidic residues" evidence="8">
    <location>
        <begin position="381"/>
        <end position="394"/>
    </location>
</feature>
<dbReference type="GO" id="GO:0003688">
    <property type="term" value="F:DNA replication origin binding"/>
    <property type="evidence" value="ECO:0007669"/>
    <property type="project" value="TreeGrafter"/>
</dbReference>
<evidence type="ECO:0000256" key="4">
    <source>
        <dbReference type="ARBA" id="ARBA00022705"/>
    </source>
</evidence>
<dbReference type="GO" id="GO:0003697">
    <property type="term" value="F:single-stranded DNA binding"/>
    <property type="evidence" value="ECO:0007669"/>
    <property type="project" value="TreeGrafter"/>
</dbReference>
<feature type="compositionally biased region" description="Polar residues" evidence="8">
    <location>
        <begin position="430"/>
        <end position="442"/>
    </location>
</feature>
<gene>
    <name evidence="9" type="ORF">EUX98_g5885</name>
</gene>
<feature type="compositionally biased region" description="Polar residues" evidence="8">
    <location>
        <begin position="252"/>
        <end position="277"/>
    </location>
</feature>
<feature type="compositionally biased region" description="Basic residues" evidence="8">
    <location>
        <begin position="366"/>
        <end position="380"/>
    </location>
</feature>
<evidence type="ECO:0000256" key="6">
    <source>
        <dbReference type="ARBA" id="ARBA00023306"/>
    </source>
</evidence>
<evidence type="ECO:0000256" key="3">
    <source>
        <dbReference type="ARBA" id="ARBA00018363"/>
    </source>
</evidence>